<dbReference type="KEGG" id="nvi:107981846"/>
<dbReference type="SMR" id="A0A7M7QK02"/>
<name>A0A7M7QK02_NASVI</name>
<keyword evidence="2" id="KW-1185">Reference proteome</keyword>
<dbReference type="RefSeq" id="XP_031788877.1">
    <property type="nucleotide sequence ID" value="XM_031933017.2"/>
</dbReference>
<evidence type="ECO:0000313" key="2">
    <source>
        <dbReference type="Proteomes" id="UP000002358"/>
    </source>
</evidence>
<dbReference type="AlphaFoldDB" id="A0A7M7QK02"/>
<evidence type="ECO:0000313" key="1">
    <source>
        <dbReference type="EnsemblMetazoa" id="XP_031788877"/>
    </source>
</evidence>
<proteinExistence type="predicted"/>
<accession>A0A7M7QK02</accession>
<dbReference type="EnsemblMetazoa" id="XM_031933017">
    <property type="protein sequence ID" value="XP_031788877"/>
    <property type="gene ID" value="LOC107981846"/>
</dbReference>
<dbReference type="GeneID" id="107981846"/>
<protein>
    <submittedName>
        <fullName evidence="1">Uncharacterized protein</fullName>
    </submittedName>
</protein>
<dbReference type="InParanoid" id="A0A7M7QK02"/>
<sequence length="145" mass="16324">MEEYFYNLTKIMISTCFEELAICIYKGGKIPTEFKEVILKHLSSGSKVTRSDRTKLDNSLAKYKNYLREVTKKLISNVATDVHAFFEKNQAHVMLSSDDLSVAKSDSIASLENSLKSCRECSVNIELNDSLSSLTVEQLKNMIGV</sequence>
<reference evidence="1" key="1">
    <citation type="submission" date="2021-01" db="UniProtKB">
        <authorList>
            <consortium name="EnsemblMetazoa"/>
        </authorList>
    </citation>
    <scope>IDENTIFICATION</scope>
</reference>
<organism evidence="1 2">
    <name type="scientific">Nasonia vitripennis</name>
    <name type="common">Parasitic wasp</name>
    <dbReference type="NCBI Taxonomy" id="7425"/>
    <lineage>
        <taxon>Eukaryota</taxon>
        <taxon>Metazoa</taxon>
        <taxon>Ecdysozoa</taxon>
        <taxon>Arthropoda</taxon>
        <taxon>Hexapoda</taxon>
        <taxon>Insecta</taxon>
        <taxon>Pterygota</taxon>
        <taxon>Neoptera</taxon>
        <taxon>Endopterygota</taxon>
        <taxon>Hymenoptera</taxon>
        <taxon>Apocrita</taxon>
        <taxon>Proctotrupomorpha</taxon>
        <taxon>Chalcidoidea</taxon>
        <taxon>Pteromalidae</taxon>
        <taxon>Pteromalinae</taxon>
        <taxon>Nasonia</taxon>
    </lineage>
</organism>
<dbReference type="Proteomes" id="UP000002358">
    <property type="component" value="Unassembled WGS sequence"/>
</dbReference>